<keyword evidence="3" id="KW-1185">Reference proteome</keyword>
<dbReference type="RefSeq" id="WP_067632997.1">
    <property type="nucleotide sequence ID" value="NZ_CP013213.1"/>
</dbReference>
<gene>
    <name evidence="2" type="ORF">AOC36_07525</name>
</gene>
<organism evidence="2 3">
    <name type="scientific">Erysipelothrix larvae</name>
    <dbReference type="NCBI Taxonomy" id="1514105"/>
    <lineage>
        <taxon>Bacteria</taxon>
        <taxon>Bacillati</taxon>
        <taxon>Bacillota</taxon>
        <taxon>Erysipelotrichia</taxon>
        <taxon>Erysipelotrichales</taxon>
        <taxon>Erysipelotrichaceae</taxon>
        <taxon>Erysipelothrix</taxon>
    </lineage>
</organism>
<evidence type="ECO:0000313" key="3">
    <source>
        <dbReference type="Proteomes" id="UP000063781"/>
    </source>
</evidence>
<dbReference type="EMBL" id="CP013213">
    <property type="protein sequence ID" value="AMC93839.1"/>
    <property type="molecule type" value="Genomic_DNA"/>
</dbReference>
<dbReference type="Pfam" id="PF20097">
    <property type="entry name" value="DUF6487"/>
    <property type="match status" value="1"/>
</dbReference>
<name>A0A0X8H0X0_9FIRM</name>
<protein>
    <recommendedName>
        <fullName evidence="1">DUF6487 domain-containing protein</fullName>
    </recommendedName>
</protein>
<evidence type="ECO:0000313" key="2">
    <source>
        <dbReference type="EMBL" id="AMC93839.1"/>
    </source>
</evidence>
<sequence length="83" mass="9638">MHKCPRCGSLLTLGYINNRSAILSWSDTNRCDTVSATWNLEKDQIRLARFDHDHGWSIPASCCEHCKMLFVEYDEKAYLSKKQ</sequence>
<feature type="domain" description="DUF6487" evidence="1">
    <location>
        <begin position="4"/>
        <end position="75"/>
    </location>
</feature>
<dbReference type="KEGG" id="erl:AOC36_07525"/>
<reference evidence="2 3" key="1">
    <citation type="submission" date="2015-10" db="EMBL/GenBank/DDBJ databases">
        <title>Erysipelothrix larvae sp. LV19 isolated from the larval gut of the rhinoceros beetle, Trypoxylus dichotomus.</title>
        <authorList>
            <person name="Lim S."/>
            <person name="Kim B.-C."/>
        </authorList>
    </citation>
    <scope>NUCLEOTIDE SEQUENCE [LARGE SCALE GENOMIC DNA]</scope>
    <source>
        <strain evidence="2 3">LV19</strain>
    </source>
</reference>
<dbReference type="Proteomes" id="UP000063781">
    <property type="component" value="Chromosome"/>
</dbReference>
<evidence type="ECO:0000259" key="1">
    <source>
        <dbReference type="Pfam" id="PF20097"/>
    </source>
</evidence>
<dbReference type="InterPro" id="IPR045504">
    <property type="entry name" value="DUF6487"/>
</dbReference>
<proteinExistence type="predicted"/>
<dbReference type="AlphaFoldDB" id="A0A0X8H0X0"/>
<accession>A0A0X8H0X0</accession>